<dbReference type="AlphaFoldDB" id="A0A8C0X440"/>
<accession>A0A8C0X440</accession>
<feature type="disulfide bond" evidence="6">
    <location>
        <begin position="268"/>
        <end position="295"/>
    </location>
</feature>
<evidence type="ECO:0000256" key="5">
    <source>
        <dbReference type="ARBA" id="ARBA00023180"/>
    </source>
</evidence>
<dbReference type="Pfam" id="PF00084">
    <property type="entry name" value="Sushi"/>
    <property type="match status" value="8"/>
</dbReference>
<dbReference type="CTD" id="722"/>
<sequence>MHPSRAPNGTLHRKEEMAAWPFSGLCSGSDPTLFQMTLFAALLATVLGNCGPPPELAFASHINKLDQTNFTTGTTLRYACRPGYSRFSSNQNVVCTRDGTWFYEDNFCNKKRCRNPGDLPNGHVEIKTDLSLGSQIEFSCSEGYILTGSTTSHCVIQDKGVEWSNPFPVCVIAKCEPPPKISNGKHNGGDEEVYTYGSSITYNCDPPFSLLGNASISCTVENKTIGVWSPSPPTCKQIICPSPDIPHGKIISGFGPIYHYKDSIVLTCQKGSVLRGNSVIHCEADSKWNPSPPTCELNSCIDLPDIPHASWIGYPRPRKGDMYQPGTVLRYQCNSGYKPDTNEPTTVTCERNFRWSPFKGCKKVYCPRPEFENVVIIQPKETYFYGDVVSYMCHDNKMFSAVCKSDGTWQPRKPSCDHNCKFPPKIAHGRYKLNSNFFGSEATYECDEGYTLVGEEKLSCDFSRWLPAVPQCKARCLKPEIENGKLSVDKEQYTESENVTISCNSGFLMVGPQSIACSENATWYPQVPTCEWEVLEGCEQVLKGRKLTQCLPDPDAVKMALEVYKLSLEIELLELERDKARQSVLKSSL</sequence>
<keyword evidence="3" id="KW-0677">Repeat</keyword>
<name>A0A8C0X440_CASCN</name>
<dbReference type="RefSeq" id="XP_020025823.1">
    <property type="nucleotide sequence ID" value="XM_020170234.1"/>
</dbReference>
<keyword evidence="5" id="KW-0325">Glycoprotein</keyword>
<dbReference type="CDD" id="cd00033">
    <property type="entry name" value="CCP"/>
    <property type="match status" value="8"/>
</dbReference>
<dbReference type="OrthoDB" id="8961654at2759"/>
<evidence type="ECO:0000256" key="3">
    <source>
        <dbReference type="ARBA" id="ARBA00022737"/>
    </source>
</evidence>
<feature type="domain" description="Sushi" evidence="7">
    <location>
        <begin position="238"/>
        <end position="297"/>
    </location>
</feature>
<feature type="domain" description="Sushi" evidence="7">
    <location>
        <begin position="474"/>
        <end position="532"/>
    </location>
</feature>
<reference evidence="8" key="1">
    <citation type="submission" date="2023-09" db="UniProtKB">
        <authorList>
            <consortium name="Ensembl"/>
        </authorList>
    </citation>
    <scope>IDENTIFICATION</scope>
</reference>
<organism evidence="8">
    <name type="scientific">Castor canadensis</name>
    <name type="common">American beaver</name>
    <dbReference type="NCBI Taxonomy" id="51338"/>
    <lineage>
        <taxon>Eukaryota</taxon>
        <taxon>Metazoa</taxon>
        <taxon>Chordata</taxon>
        <taxon>Craniata</taxon>
        <taxon>Vertebrata</taxon>
        <taxon>Euteleostomi</taxon>
        <taxon>Mammalia</taxon>
        <taxon>Eutheria</taxon>
        <taxon>Euarchontoglires</taxon>
        <taxon>Glires</taxon>
        <taxon>Rodentia</taxon>
        <taxon>Castorimorpha</taxon>
        <taxon>Castoridae</taxon>
        <taxon>Castor</taxon>
    </lineage>
</organism>
<feature type="domain" description="Sushi" evidence="7">
    <location>
        <begin position="48"/>
        <end position="110"/>
    </location>
</feature>
<feature type="disulfide bond" evidence="6">
    <location>
        <begin position="503"/>
        <end position="530"/>
    </location>
</feature>
<evidence type="ECO:0000256" key="4">
    <source>
        <dbReference type="ARBA" id="ARBA00023157"/>
    </source>
</evidence>
<dbReference type="Gene3D" id="2.10.70.10">
    <property type="entry name" value="Complement Module, domain 1"/>
    <property type="match status" value="8"/>
</dbReference>
<dbReference type="KEGG" id="ccan:109690738"/>
<reference evidence="10" key="2">
    <citation type="submission" date="2025-04" db="UniProtKB">
        <authorList>
            <consortium name="RefSeq"/>
        </authorList>
    </citation>
    <scope>IDENTIFICATION</scope>
    <source>
        <tissue evidence="10">Leukocyte</tissue>
    </source>
</reference>
<keyword evidence="2" id="KW-0732">Signal</keyword>
<feature type="domain" description="Sushi" evidence="7">
    <location>
        <begin position="111"/>
        <end position="172"/>
    </location>
</feature>
<dbReference type="FunFam" id="2.10.70.10:FF:000055">
    <property type="entry name" value="Complement decay-accelerating factor, GPI-anchored"/>
    <property type="match status" value="1"/>
</dbReference>
<dbReference type="Pfam" id="PF18453">
    <property type="entry name" value="C4bp_oligo"/>
    <property type="match status" value="1"/>
</dbReference>
<proteinExistence type="predicted"/>
<keyword evidence="1 6" id="KW-0768">Sushi</keyword>
<evidence type="ECO:0000256" key="2">
    <source>
        <dbReference type="ARBA" id="ARBA00022729"/>
    </source>
</evidence>
<dbReference type="InterPro" id="IPR000436">
    <property type="entry name" value="Sushi_SCR_CCP_dom"/>
</dbReference>
<evidence type="ECO:0000313" key="10">
    <source>
        <dbReference type="RefSeq" id="XP_020025823.1"/>
    </source>
</evidence>
<dbReference type="PANTHER" id="PTHR19325:SF551">
    <property type="entry name" value="ZONA PELLUCIDA SPERM-BINDING PROTEIN 3 RECEPTOR"/>
    <property type="match status" value="1"/>
</dbReference>
<feature type="domain" description="Sushi" evidence="7">
    <location>
        <begin position="298"/>
        <end position="363"/>
    </location>
</feature>
<evidence type="ECO:0000256" key="1">
    <source>
        <dbReference type="ARBA" id="ARBA00022659"/>
    </source>
</evidence>
<dbReference type="InterPro" id="IPR040514">
    <property type="entry name" value="C4bp_oligo"/>
</dbReference>
<dbReference type="Ensembl" id="ENSCCNT00000025500.1">
    <property type="protein sequence ID" value="ENSCCNP00000019691.1"/>
    <property type="gene ID" value="ENSCCNG00000019761.1"/>
</dbReference>
<dbReference type="Gene3D" id="1.20.5.3730">
    <property type="match status" value="1"/>
</dbReference>
<protein>
    <submittedName>
        <fullName evidence="10">C4b-binding protein alpha chain-like</fullName>
    </submittedName>
</protein>
<comment type="caution">
    <text evidence="6">Lacks conserved residue(s) required for the propagation of feature annotation.</text>
</comment>
<dbReference type="SMART" id="SM00032">
    <property type="entry name" value="CCP"/>
    <property type="match status" value="8"/>
</dbReference>
<feature type="domain" description="Sushi" evidence="7">
    <location>
        <begin position="173"/>
        <end position="237"/>
    </location>
</feature>
<feature type="domain" description="Sushi" evidence="7">
    <location>
        <begin position="364"/>
        <end position="418"/>
    </location>
</feature>
<dbReference type="SUPFAM" id="SSF57535">
    <property type="entry name" value="Complement control module/SCR domain"/>
    <property type="match status" value="8"/>
</dbReference>
<gene>
    <name evidence="8 10" type="primary">LOC109690738</name>
</gene>
<dbReference type="PANTHER" id="PTHR19325">
    <property type="entry name" value="COMPLEMENT COMPONENT-RELATED SUSHI DOMAIN-CONTAINING"/>
    <property type="match status" value="1"/>
</dbReference>
<evidence type="ECO:0000313" key="9">
    <source>
        <dbReference type="Proteomes" id="UP001732720"/>
    </source>
</evidence>
<dbReference type="Proteomes" id="UP001732720">
    <property type="component" value="Chromosome 11"/>
</dbReference>
<evidence type="ECO:0000256" key="6">
    <source>
        <dbReference type="PROSITE-ProRule" id="PRU00302"/>
    </source>
</evidence>
<keyword evidence="9" id="KW-1185">Reference proteome</keyword>
<dbReference type="InterPro" id="IPR035976">
    <property type="entry name" value="Sushi/SCR/CCP_sf"/>
</dbReference>
<dbReference type="FunFam" id="2.10.70.10:FF:000014">
    <property type="entry name" value="Membrane cofactor protein"/>
    <property type="match status" value="2"/>
</dbReference>
<evidence type="ECO:0000313" key="8">
    <source>
        <dbReference type="Ensembl" id="ENSCCNP00000019691.1"/>
    </source>
</evidence>
<feature type="disulfide bond" evidence="6">
    <location>
        <begin position="175"/>
        <end position="218"/>
    </location>
</feature>
<keyword evidence="4 6" id="KW-1015">Disulfide bond</keyword>
<evidence type="ECO:0000259" key="7">
    <source>
        <dbReference type="PROSITE" id="PS50923"/>
    </source>
</evidence>
<dbReference type="PROSITE" id="PS50923">
    <property type="entry name" value="SUSHI"/>
    <property type="match status" value="7"/>
</dbReference>
<dbReference type="InterPro" id="IPR050350">
    <property type="entry name" value="Compl-Cell_Adhes-Reg"/>
</dbReference>